<accession>G2YRV2</accession>
<reference evidence="2" key="1">
    <citation type="journal article" date="2011" name="PLoS Genet.">
        <title>Genomic analysis of the necrotrophic fungal pathogens Sclerotinia sclerotiorum and Botrytis cinerea.</title>
        <authorList>
            <person name="Amselem J."/>
            <person name="Cuomo C.A."/>
            <person name="van Kan J.A."/>
            <person name="Viaud M."/>
            <person name="Benito E.P."/>
            <person name="Couloux A."/>
            <person name="Coutinho P.M."/>
            <person name="de Vries R.P."/>
            <person name="Dyer P.S."/>
            <person name="Fillinger S."/>
            <person name="Fournier E."/>
            <person name="Gout L."/>
            <person name="Hahn M."/>
            <person name="Kohn L."/>
            <person name="Lapalu N."/>
            <person name="Plummer K.M."/>
            <person name="Pradier J.M."/>
            <person name="Quevillon E."/>
            <person name="Sharon A."/>
            <person name="Simon A."/>
            <person name="ten Have A."/>
            <person name="Tudzynski B."/>
            <person name="Tudzynski P."/>
            <person name="Wincker P."/>
            <person name="Andrew M."/>
            <person name="Anthouard V."/>
            <person name="Beever R.E."/>
            <person name="Beffa R."/>
            <person name="Benoit I."/>
            <person name="Bouzid O."/>
            <person name="Brault B."/>
            <person name="Chen Z."/>
            <person name="Choquer M."/>
            <person name="Collemare J."/>
            <person name="Cotton P."/>
            <person name="Danchin E.G."/>
            <person name="Da Silva C."/>
            <person name="Gautier A."/>
            <person name="Giraud C."/>
            <person name="Giraud T."/>
            <person name="Gonzalez C."/>
            <person name="Grossetete S."/>
            <person name="Guldener U."/>
            <person name="Henrissat B."/>
            <person name="Howlett B.J."/>
            <person name="Kodira C."/>
            <person name="Kretschmer M."/>
            <person name="Lappartient A."/>
            <person name="Leroch M."/>
            <person name="Levis C."/>
            <person name="Mauceli E."/>
            <person name="Neuveglise C."/>
            <person name="Oeser B."/>
            <person name="Pearson M."/>
            <person name="Poulain J."/>
            <person name="Poussereau N."/>
            <person name="Quesneville H."/>
            <person name="Rascle C."/>
            <person name="Schumacher J."/>
            <person name="Segurens B."/>
            <person name="Sexton A."/>
            <person name="Silva E."/>
            <person name="Sirven C."/>
            <person name="Soanes D.M."/>
            <person name="Talbot N.J."/>
            <person name="Templeton M."/>
            <person name="Yandava C."/>
            <person name="Yarden O."/>
            <person name="Zeng Q."/>
            <person name="Rollins J.A."/>
            <person name="Lebrun M.H."/>
            <person name="Dickman M."/>
        </authorList>
    </citation>
    <scope>NUCLEOTIDE SEQUENCE [LARGE SCALE GENOMIC DNA]</scope>
    <source>
        <strain evidence="2">T4</strain>
    </source>
</reference>
<name>G2YRV2_BOTF4</name>
<sequence>MRMMNVAALASLRIDIARDILHGEASLCKLGRRPPTMVRKFA</sequence>
<dbReference type="EMBL" id="FQ790351">
    <property type="protein sequence ID" value="CCD54350.1"/>
    <property type="molecule type" value="Genomic_DNA"/>
</dbReference>
<dbReference type="InParanoid" id="G2YRV2"/>
<dbReference type="HOGENOM" id="CLU_3260467_0_0_1"/>
<evidence type="ECO:0000313" key="1">
    <source>
        <dbReference type="EMBL" id="CCD54350.1"/>
    </source>
</evidence>
<dbReference type="Proteomes" id="UP000008177">
    <property type="component" value="Unplaced contigs"/>
</dbReference>
<gene>
    <name evidence="1" type="ORF">BofuT4_uP123980.1</name>
</gene>
<organism evidence="1 2">
    <name type="scientific">Botryotinia fuckeliana (strain T4)</name>
    <name type="common">Noble rot fungus</name>
    <name type="synonym">Botrytis cinerea</name>
    <dbReference type="NCBI Taxonomy" id="999810"/>
    <lineage>
        <taxon>Eukaryota</taxon>
        <taxon>Fungi</taxon>
        <taxon>Dikarya</taxon>
        <taxon>Ascomycota</taxon>
        <taxon>Pezizomycotina</taxon>
        <taxon>Leotiomycetes</taxon>
        <taxon>Helotiales</taxon>
        <taxon>Sclerotiniaceae</taxon>
        <taxon>Botrytis</taxon>
    </lineage>
</organism>
<dbReference type="AlphaFoldDB" id="G2YRV2"/>
<protein>
    <submittedName>
        <fullName evidence="1">Uncharacterized protein</fullName>
    </submittedName>
</protein>
<proteinExistence type="predicted"/>
<evidence type="ECO:0000313" key="2">
    <source>
        <dbReference type="Proteomes" id="UP000008177"/>
    </source>
</evidence>